<gene>
    <name evidence="1" type="ORF">LCGC14_2432980</name>
</gene>
<evidence type="ECO:0000313" key="1">
    <source>
        <dbReference type="EMBL" id="KKL22684.1"/>
    </source>
</evidence>
<dbReference type="EMBL" id="LAZR01037257">
    <property type="protein sequence ID" value="KKL22684.1"/>
    <property type="molecule type" value="Genomic_DNA"/>
</dbReference>
<organism evidence="1">
    <name type="scientific">marine sediment metagenome</name>
    <dbReference type="NCBI Taxonomy" id="412755"/>
    <lineage>
        <taxon>unclassified sequences</taxon>
        <taxon>metagenomes</taxon>
        <taxon>ecological metagenomes</taxon>
    </lineage>
</organism>
<proteinExistence type="predicted"/>
<dbReference type="AlphaFoldDB" id="A0A0F9BLD2"/>
<reference evidence="1" key="1">
    <citation type="journal article" date="2015" name="Nature">
        <title>Complex archaea that bridge the gap between prokaryotes and eukaryotes.</title>
        <authorList>
            <person name="Spang A."/>
            <person name="Saw J.H."/>
            <person name="Jorgensen S.L."/>
            <person name="Zaremba-Niedzwiedzka K."/>
            <person name="Martijn J."/>
            <person name="Lind A.E."/>
            <person name="van Eijk R."/>
            <person name="Schleper C."/>
            <person name="Guy L."/>
            <person name="Ettema T.J."/>
        </authorList>
    </citation>
    <scope>NUCLEOTIDE SEQUENCE</scope>
</reference>
<name>A0A0F9BLD2_9ZZZZ</name>
<protein>
    <submittedName>
        <fullName evidence="1">Uncharacterized protein</fullName>
    </submittedName>
</protein>
<accession>A0A0F9BLD2</accession>
<comment type="caution">
    <text evidence="1">The sequence shown here is derived from an EMBL/GenBank/DDBJ whole genome shotgun (WGS) entry which is preliminary data.</text>
</comment>
<sequence length="276" mass="31422">MASSVIYYTAPDHYRMIVNSTSEAAATGTDKQYMVDSNLDTIFQPVNANNQDIFIDTYPQDAGSYAAGRGKTSGSHEAICIWLNNYDTDFSSTDVFFSSLANVDDSGSSEPKSWTHLGGPLWFVDLDTPLIYRYIRINMPNLPAVPKIGQIMALKKYTLNRPNQYPVEDLPEYLNNTRVTPAGVKHTYRSSKNPVIHFMRNYSLFFPADHTMVENIFNDCEGEVNPFIIQEGTVVTDAYMCKMDMDEGKWQDVSYQFRTNQFIFTSLPYIRDGENY</sequence>